<dbReference type="EMBL" id="JACVVX010000001">
    <property type="protein sequence ID" value="MBD0414016.1"/>
    <property type="molecule type" value="Genomic_DNA"/>
</dbReference>
<accession>A0A8J6PTM3</accession>
<keyword evidence="2" id="KW-1185">Reference proteome</keyword>
<dbReference type="RefSeq" id="WP_188163400.1">
    <property type="nucleotide sequence ID" value="NZ_JACVVX010000001.1"/>
</dbReference>
<name>A0A8J6PTM3_9HYPH</name>
<gene>
    <name evidence="1" type="ORF">ICI42_05055</name>
</gene>
<comment type="caution">
    <text evidence="1">The sequence shown here is derived from an EMBL/GenBank/DDBJ whole genome shotgun (WGS) entry which is preliminary data.</text>
</comment>
<evidence type="ECO:0000313" key="1">
    <source>
        <dbReference type="EMBL" id="MBD0414016.1"/>
    </source>
</evidence>
<reference evidence="1" key="1">
    <citation type="submission" date="2020-09" db="EMBL/GenBank/DDBJ databases">
        <title>Genome seq and assembly of Tianweitania sp.</title>
        <authorList>
            <person name="Chhetri G."/>
        </authorList>
    </citation>
    <scope>NUCLEOTIDE SEQUENCE</scope>
    <source>
        <strain evidence="1">Rool2</strain>
    </source>
</reference>
<dbReference type="PANTHER" id="PTHR33221:SF15">
    <property type="entry name" value="HTH-TYPE TRANSCRIPTIONAL REGULATOR YWGB-RELATED"/>
    <property type="match status" value="1"/>
</dbReference>
<dbReference type="PANTHER" id="PTHR33221">
    <property type="entry name" value="WINGED HELIX-TURN-HELIX TRANSCRIPTIONAL REGULATOR, RRF2 FAMILY"/>
    <property type="match status" value="1"/>
</dbReference>
<dbReference type="SUPFAM" id="SSF46785">
    <property type="entry name" value="Winged helix' DNA-binding domain"/>
    <property type="match status" value="1"/>
</dbReference>
<dbReference type="Pfam" id="PF02082">
    <property type="entry name" value="Rrf2"/>
    <property type="match status" value="1"/>
</dbReference>
<dbReference type="PROSITE" id="PS51197">
    <property type="entry name" value="HTH_RRF2_2"/>
    <property type="match status" value="1"/>
</dbReference>
<sequence>MRQDGRLSRLLHVLLHMDGQEKPVTSEMIGRMLNTNATLVRRTMAGLREAGYVTSEKGHGGGWTLVRPLTAITLLDVYRALGKPELFAFGLSEDMPSCLVERAVNQAISETRQEAETLLLERFGQISLADIAKDFGTRSKAKAFIHNQ</sequence>
<dbReference type="InterPro" id="IPR000944">
    <property type="entry name" value="Tscrpt_reg_Rrf2"/>
</dbReference>
<dbReference type="GO" id="GO:0003700">
    <property type="term" value="F:DNA-binding transcription factor activity"/>
    <property type="evidence" value="ECO:0007669"/>
    <property type="project" value="TreeGrafter"/>
</dbReference>
<dbReference type="GO" id="GO:0005829">
    <property type="term" value="C:cytosol"/>
    <property type="evidence" value="ECO:0007669"/>
    <property type="project" value="TreeGrafter"/>
</dbReference>
<proteinExistence type="predicted"/>
<organism evidence="1 2">
    <name type="scientific">Oryzicola mucosus</name>
    <dbReference type="NCBI Taxonomy" id="2767425"/>
    <lineage>
        <taxon>Bacteria</taxon>
        <taxon>Pseudomonadati</taxon>
        <taxon>Pseudomonadota</taxon>
        <taxon>Alphaproteobacteria</taxon>
        <taxon>Hyphomicrobiales</taxon>
        <taxon>Phyllobacteriaceae</taxon>
        <taxon>Oryzicola</taxon>
    </lineage>
</organism>
<dbReference type="AlphaFoldDB" id="A0A8J6PTM3"/>
<evidence type="ECO:0000313" key="2">
    <source>
        <dbReference type="Proteomes" id="UP000643405"/>
    </source>
</evidence>
<dbReference type="Proteomes" id="UP000643405">
    <property type="component" value="Unassembled WGS sequence"/>
</dbReference>
<dbReference type="InterPro" id="IPR036390">
    <property type="entry name" value="WH_DNA-bd_sf"/>
</dbReference>
<protein>
    <submittedName>
        <fullName evidence="1">Rrf2 family transcriptional regulator</fullName>
    </submittedName>
</protein>
<dbReference type="InterPro" id="IPR036388">
    <property type="entry name" value="WH-like_DNA-bd_sf"/>
</dbReference>
<dbReference type="Gene3D" id="1.10.10.10">
    <property type="entry name" value="Winged helix-like DNA-binding domain superfamily/Winged helix DNA-binding domain"/>
    <property type="match status" value="1"/>
</dbReference>